<dbReference type="SUPFAM" id="SSF52047">
    <property type="entry name" value="RNI-like"/>
    <property type="match status" value="1"/>
</dbReference>
<feature type="compositionally biased region" description="Low complexity" evidence="1">
    <location>
        <begin position="477"/>
        <end position="488"/>
    </location>
</feature>
<feature type="region of interest" description="Disordered" evidence="1">
    <location>
        <begin position="450"/>
        <end position="494"/>
    </location>
</feature>
<dbReference type="Gene3D" id="3.80.10.10">
    <property type="entry name" value="Ribonuclease Inhibitor"/>
    <property type="match status" value="1"/>
</dbReference>
<feature type="compositionally biased region" description="Basic and acidic residues" evidence="1">
    <location>
        <begin position="198"/>
        <end position="210"/>
    </location>
</feature>
<evidence type="ECO:0008006" key="4">
    <source>
        <dbReference type="Google" id="ProtNLM"/>
    </source>
</evidence>
<reference evidence="2 3" key="1">
    <citation type="submission" date="2017-06" db="EMBL/GenBank/DDBJ databases">
        <title>Draft genome sequence of a variant of Elsinoe murrayae.</title>
        <authorList>
            <person name="Cheng Q."/>
        </authorList>
    </citation>
    <scope>NUCLEOTIDE SEQUENCE [LARGE SCALE GENOMIC DNA]</scope>
    <source>
        <strain evidence="2 3">CQ-2017a</strain>
    </source>
</reference>
<evidence type="ECO:0000256" key="1">
    <source>
        <dbReference type="SAM" id="MobiDB-lite"/>
    </source>
</evidence>
<gene>
    <name evidence="2" type="ORF">CAC42_4604</name>
</gene>
<evidence type="ECO:0000313" key="2">
    <source>
        <dbReference type="EMBL" id="PNS16640.1"/>
    </source>
</evidence>
<dbReference type="InParanoid" id="A0A2K1QP19"/>
<comment type="caution">
    <text evidence="2">The sequence shown here is derived from an EMBL/GenBank/DDBJ whole genome shotgun (WGS) entry which is preliminary data.</text>
</comment>
<dbReference type="InterPro" id="IPR032675">
    <property type="entry name" value="LRR_dom_sf"/>
</dbReference>
<accession>A0A2K1QP19</accession>
<dbReference type="Proteomes" id="UP000243797">
    <property type="component" value="Unassembled WGS sequence"/>
</dbReference>
<protein>
    <recommendedName>
        <fullName evidence="4">RNI-like protein</fullName>
    </recommendedName>
</protein>
<feature type="compositionally biased region" description="Basic and acidic residues" evidence="1">
    <location>
        <begin position="328"/>
        <end position="340"/>
    </location>
</feature>
<feature type="compositionally biased region" description="Basic and acidic residues" evidence="1">
    <location>
        <begin position="222"/>
        <end position="233"/>
    </location>
</feature>
<feature type="region of interest" description="Disordered" evidence="1">
    <location>
        <begin position="36"/>
        <end position="58"/>
    </location>
</feature>
<dbReference type="EMBL" id="NKHZ01000055">
    <property type="protein sequence ID" value="PNS16640.1"/>
    <property type="molecule type" value="Genomic_DNA"/>
</dbReference>
<dbReference type="OrthoDB" id="9876299at2759"/>
<sequence>MVRSNFDYSNRPSSGEKLGASIAGDFWKKAAQTVKTAKVGGRASKGSSRKSNASVESSSPVIAADNTIVSTKIEIRIPDKKLTDEGFRLIAEALTAALKARPDLALVELDVSGNDLTTESIRGLTEVVRNAPDLQILTIADNEIAVANESDCTEWLSFAAACYACEDLTRIDLSHNKHIGPRAFEVFLRAFSGGGTPMRERHDSHQHDDPTDLSTSGLTTDDGDHIKAEDPARRSPSKSTKSCKDVTKSPIKPWSQRRTIELVDVGLTDHAALFAAILTVRTTSTALPVKINWTDNQASLSKDGIQLLILSEKVAYDKMTERRMLDHRLNASASPEKDVEPGAPMSPSEKATRARATSLGKRHFEHAVTPMDLFDRLVKKIQRSTINAHGYKSVDLWTAGLAALKVSRQVYALALLRIAPPMPETGDNTSLGEEDSPDREEVAGAVNFGFPLERQTPHHSPDLYGTLPLDRPDSPDLHLSPLSTPSPSKGGKSWAATVASTPVDYSTDFSSPIPGVGVRHEPVWYKSDRKNLNKLKKHRKGARGQVQNYGVDYYDDGYVSAQIASDFARHEKEYNPGEAFTRRDFSAGIRTMCEEWQMRRMKQLQAEHGGASDGYKDPSLRCGLPLTVCQRILAFAMPEELLVILSERQQRKAFEWGQLHDSLSTEYDWRVKDESSQIWMLLEAMECLDYD</sequence>
<name>A0A2K1QP19_9PEZI</name>
<organism evidence="2 3">
    <name type="scientific">Sphaceloma murrayae</name>
    <dbReference type="NCBI Taxonomy" id="2082308"/>
    <lineage>
        <taxon>Eukaryota</taxon>
        <taxon>Fungi</taxon>
        <taxon>Dikarya</taxon>
        <taxon>Ascomycota</taxon>
        <taxon>Pezizomycotina</taxon>
        <taxon>Dothideomycetes</taxon>
        <taxon>Dothideomycetidae</taxon>
        <taxon>Myriangiales</taxon>
        <taxon>Elsinoaceae</taxon>
        <taxon>Sphaceloma</taxon>
    </lineage>
</organism>
<proteinExistence type="predicted"/>
<feature type="region of interest" description="Disordered" evidence="1">
    <location>
        <begin position="328"/>
        <end position="357"/>
    </location>
</feature>
<evidence type="ECO:0000313" key="3">
    <source>
        <dbReference type="Proteomes" id="UP000243797"/>
    </source>
</evidence>
<feature type="compositionally biased region" description="Low complexity" evidence="1">
    <location>
        <begin position="36"/>
        <end position="55"/>
    </location>
</feature>
<keyword evidence="3" id="KW-1185">Reference proteome</keyword>
<feature type="region of interest" description="Disordered" evidence="1">
    <location>
        <begin position="195"/>
        <end position="250"/>
    </location>
</feature>
<dbReference type="AlphaFoldDB" id="A0A2K1QP19"/>